<dbReference type="GeneID" id="116218489"/>
<accession>A0A8M1K932</accession>
<evidence type="ECO:0000256" key="5">
    <source>
        <dbReference type="SAM" id="SignalP"/>
    </source>
</evidence>
<organism evidence="7 8">
    <name type="scientific">Clupea harengus</name>
    <name type="common">Atlantic herring</name>
    <dbReference type="NCBI Taxonomy" id="7950"/>
    <lineage>
        <taxon>Eukaryota</taxon>
        <taxon>Metazoa</taxon>
        <taxon>Chordata</taxon>
        <taxon>Craniata</taxon>
        <taxon>Vertebrata</taxon>
        <taxon>Euteleostomi</taxon>
        <taxon>Actinopterygii</taxon>
        <taxon>Neopterygii</taxon>
        <taxon>Teleostei</taxon>
        <taxon>Clupei</taxon>
        <taxon>Clupeiformes</taxon>
        <taxon>Clupeoidei</taxon>
        <taxon>Clupeidae</taxon>
        <taxon>Clupea</taxon>
    </lineage>
</organism>
<protein>
    <submittedName>
        <fullName evidence="8">Complement C1q subcomponent subunit B-like isoform X1</fullName>
    </submittedName>
</protein>
<proteinExistence type="predicted"/>
<keyword evidence="2" id="KW-0964">Secreted</keyword>
<evidence type="ECO:0000313" key="8">
    <source>
        <dbReference type="RefSeq" id="XP_042559005.1"/>
    </source>
</evidence>
<sequence length="247" mass="27699">MMKSSLSVLLLCCLCGAQSQGEGGGIQESSVPQHGNAAEEKNLCDPHGVVAELRELRETVSSLVRQIEEQKTKELQELRETVRQIEEQKTKGLRDLRDAMSDLRSQMEDHKRTEQVAFGASLGPYENQGPYNTEITLVYKDVFANAGNAYNPATGIFTAPVKGVYYFSFTGHNRSSRSMSLRLMKNGHQMVTVSNHVAGNLYETGTNGMNLQLEKGDHVYMRLRENTWIFDNKNDHSTFIGHLLFPL</sequence>
<dbReference type="PROSITE" id="PS50871">
    <property type="entry name" value="C1Q"/>
    <property type="match status" value="1"/>
</dbReference>
<evidence type="ECO:0000259" key="6">
    <source>
        <dbReference type="PROSITE" id="PS50871"/>
    </source>
</evidence>
<feature type="domain" description="C1q" evidence="6">
    <location>
        <begin position="111"/>
        <end position="247"/>
    </location>
</feature>
<dbReference type="SMART" id="SM00110">
    <property type="entry name" value="C1Q"/>
    <property type="match status" value="1"/>
</dbReference>
<dbReference type="PANTHER" id="PTHR22923">
    <property type="entry name" value="CEREBELLIN-RELATED"/>
    <property type="match status" value="1"/>
</dbReference>
<evidence type="ECO:0000256" key="3">
    <source>
        <dbReference type="ARBA" id="ARBA00022729"/>
    </source>
</evidence>
<evidence type="ECO:0000256" key="2">
    <source>
        <dbReference type="ARBA" id="ARBA00022525"/>
    </source>
</evidence>
<feature type="signal peptide" evidence="5">
    <location>
        <begin position="1"/>
        <end position="19"/>
    </location>
</feature>
<evidence type="ECO:0000256" key="4">
    <source>
        <dbReference type="SAM" id="Coils"/>
    </source>
</evidence>
<feature type="coiled-coil region" evidence="4">
    <location>
        <begin position="50"/>
        <end position="113"/>
    </location>
</feature>
<evidence type="ECO:0000313" key="7">
    <source>
        <dbReference type="Proteomes" id="UP000515152"/>
    </source>
</evidence>
<keyword evidence="4" id="KW-0175">Coiled coil</keyword>
<dbReference type="RefSeq" id="XP_042559005.1">
    <property type="nucleotide sequence ID" value="XM_042703071.1"/>
</dbReference>
<name>A0A8M1K932_CLUHA</name>
<keyword evidence="3 5" id="KW-0732">Signal</keyword>
<gene>
    <name evidence="8" type="primary">LOC116218489</name>
</gene>
<evidence type="ECO:0000256" key="1">
    <source>
        <dbReference type="ARBA" id="ARBA00004613"/>
    </source>
</evidence>
<reference evidence="8" key="1">
    <citation type="submission" date="2025-08" db="UniProtKB">
        <authorList>
            <consortium name="RefSeq"/>
        </authorList>
    </citation>
    <scope>IDENTIFICATION</scope>
</reference>
<dbReference type="GO" id="GO:0005576">
    <property type="term" value="C:extracellular region"/>
    <property type="evidence" value="ECO:0007669"/>
    <property type="project" value="UniProtKB-SubCell"/>
</dbReference>
<dbReference type="OrthoDB" id="6154955at2759"/>
<dbReference type="InterPro" id="IPR050822">
    <property type="entry name" value="Cerebellin_Synaptic_Org"/>
</dbReference>
<feature type="chain" id="PRO_5035444166" evidence="5">
    <location>
        <begin position="20"/>
        <end position="247"/>
    </location>
</feature>
<dbReference type="Proteomes" id="UP000515152">
    <property type="component" value="Chromosome 22"/>
</dbReference>
<dbReference type="AlphaFoldDB" id="A0A8M1K932"/>
<dbReference type="InterPro" id="IPR001073">
    <property type="entry name" value="C1q_dom"/>
</dbReference>
<keyword evidence="7" id="KW-1185">Reference proteome</keyword>
<dbReference type="Pfam" id="PF00386">
    <property type="entry name" value="C1q"/>
    <property type="match status" value="1"/>
</dbReference>
<comment type="subcellular location">
    <subcellularLocation>
        <location evidence="1">Secreted</location>
    </subcellularLocation>
</comment>
<dbReference type="PANTHER" id="PTHR22923:SF102">
    <property type="entry name" value="CEREBELLIN 13-RELATED"/>
    <property type="match status" value="1"/>
</dbReference>